<dbReference type="Proteomes" id="UP000516361">
    <property type="component" value="Chromosome"/>
</dbReference>
<keyword evidence="3 6" id="KW-0479">Metal-binding</keyword>
<dbReference type="SFLD" id="SFLDS00029">
    <property type="entry name" value="Radical_SAM"/>
    <property type="match status" value="1"/>
</dbReference>
<sequence length="331" mass="38667">MKKILSFYKATNESIKCELCPNECLLKNGQTGLCKTIKNIDNKLYSLNYEEISSISIDPIEKKPIFHYHPGDKVLSIGSWGCNLKCPFCQNFEISQFKPNYLSKVKANEIPLIINEKNVNGIAYTYSEPLSCYEYVYESCVQVKKYNENYYNILVTNGFINEYPFEKLLNYIDAVNIDLKTFNSKNYMKYLKGNLKNVLNSIELAFQKDIHVELTTLIVPKISDNLHDLEEEFKWISHLSKNIPLHISKYYPIFKYNESKTSRSLLIKIYEMAKKYLNYVYIGNLWEEKYESTFCPNCGNLLIKRNGYKIQKINLDEHGGCKTCGQKIIKY</sequence>
<dbReference type="SUPFAM" id="SSF102114">
    <property type="entry name" value="Radical SAM enzymes"/>
    <property type="match status" value="1"/>
</dbReference>
<name>A0A7G1G6H3_9BACT</name>
<dbReference type="NCBIfam" id="TIGR04337">
    <property type="entry name" value="AmmeMemoSam_rS"/>
    <property type="match status" value="1"/>
</dbReference>
<feature type="binding site" evidence="6">
    <location>
        <position position="82"/>
    </location>
    <ligand>
        <name>[4Fe-4S] cluster</name>
        <dbReference type="ChEBI" id="CHEBI:49883"/>
        <note>4Fe-4S-S-AdoMet</note>
    </ligand>
</feature>
<dbReference type="RefSeq" id="WP_190614898.1">
    <property type="nucleotide sequence ID" value="NZ_AP018712.1"/>
</dbReference>
<evidence type="ECO:0000256" key="1">
    <source>
        <dbReference type="ARBA" id="ARBA00022485"/>
    </source>
</evidence>
<evidence type="ECO:0000256" key="5">
    <source>
        <dbReference type="ARBA" id="ARBA00023014"/>
    </source>
</evidence>
<keyword evidence="9" id="KW-1185">Reference proteome</keyword>
<dbReference type="Gene3D" id="3.20.20.70">
    <property type="entry name" value="Aldolase class I"/>
    <property type="match status" value="1"/>
</dbReference>
<feature type="binding site" evidence="6">
    <location>
        <position position="86"/>
    </location>
    <ligand>
        <name>[4Fe-4S] cluster</name>
        <dbReference type="ChEBI" id="CHEBI:49883"/>
        <note>4Fe-4S-S-AdoMet</note>
    </ligand>
</feature>
<dbReference type="GO" id="GO:0046872">
    <property type="term" value="F:metal ion binding"/>
    <property type="evidence" value="ECO:0007669"/>
    <property type="project" value="UniProtKB-KW"/>
</dbReference>
<organism evidence="8 9">
    <name type="scientific">Tepiditoga spiralis</name>
    <dbReference type="NCBI Taxonomy" id="2108365"/>
    <lineage>
        <taxon>Bacteria</taxon>
        <taxon>Thermotogati</taxon>
        <taxon>Thermotogota</taxon>
        <taxon>Thermotogae</taxon>
        <taxon>Petrotogales</taxon>
        <taxon>Petrotogaceae</taxon>
        <taxon>Tepiditoga</taxon>
    </lineage>
</organism>
<evidence type="ECO:0000313" key="9">
    <source>
        <dbReference type="Proteomes" id="UP000516361"/>
    </source>
</evidence>
<keyword evidence="1" id="KW-0004">4Fe-4S</keyword>
<evidence type="ECO:0000259" key="7">
    <source>
        <dbReference type="PROSITE" id="PS51918"/>
    </source>
</evidence>
<evidence type="ECO:0000313" key="8">
    <source>
        <dbReference type="EMBL" id="BBE32041.1"/>
    </source>
</evidence>
<dbReference type="Pfam" id="PF04055">
    <property type="entry name" value="Radical_SAM"/>
    <property type="match status" value="1"/>
</dbReference>
<dbReference type="PIRSF" id="PIRSF004869">
    <property type="entry name" value="PflX_prd"/>
    <property type="match status" value="1"/>
</dbReference>
<dbReference type="CDD" id="cd01335">
    <property type="entry name" value="Radical_SAM"/>
    <property type="match status" value="1"/>
</dbReference>
<dbReference type="InterPro" id="IPR034457">
    <property type="entry name" value="Organic_radical-activating"/>
</dbReference>
<accession>A0A7G1G6H3</accession>
<feature type="binding site" evidence="6">
    <location>
        <position position="89"/>
    </location>
    <ligand>
        <name>[4Fe-4S] cluster</name>
        <dbReference type="ChEBI" id="CHEBI:49883"/>
        <note>4Fe-4S-S-AdoMet</note>
    </ligand>
</feature>
<gene>
    <name evidence="8" type="ORF">OSSY52_21820</name>
</gene>
<keyword evidence="2 6" id="KW-0949">S-adenosyl-L-methionine</keyword>
<keyword evidence="5 6" id="KW-0411">Iron-sulfur</keyword>
<proteinExistence type="predicted"/>
<dbReference type="GO" id="GO:0051539">
    <property type="term" value="F:4 iron, 4 sulfur cluster binding"/>
    <property type="evidence" value="ECO:0007669"/>
    <property type="project" value="UniProtKB-KW"/>
</dbReference>
<dbReference type="InterPro" id="IPR058240">
    <property type="entry name" value="rSAM_sf"/>
</dbReference>
<dbReference type="KEGG" id="ocy:OSSY52_21820"/>
<dbReference type="PROSITE" id="PS51918">
    <property type="entry name" value="RADICAL_SAM"/>
    <property type="match status" value="1"/>
</dbReference>
<dbReference type="InterPro" id="IPR027596">
    <property type="entry name" value="AmmeMemoSam_rS"/>
</dbReference>
<evidence type="ECO:0000256" key="6">
    <source>
        <dbReference type="PIRSR" id="PIRSR004869-50"/>
    </source>
</evidence>
<dbReference type="AlphaFoldDB" id="A0A7G1G6H3"/>
<dbReference type="EMBL" id="AP018712">
    <property type="protein sequence ID" value="BBE32041.1"/>
    <property type="molecule type" value="Genomic_DNA"/>
</dbReference>
<evidence type="ECO:0000256" key="2">
    <source>
        <dbReference type="ARBA" id="ARBA00022691"/>
    </source>
</evidence>
<comment type="cofactor">
    <cofactor evidence="6">
        <name>[4Fe-4S] cluster</name>
        <dbReference type="ChEBI" id="CHEBI:49883"/>
    </cofactor>
    <text evidence="6">Binds 1 [4Fe-4S] cluster. The cluster is coordinated with 3 cysteines and an exchangeable S-adenosyl-L-methionine.</text>
</comment>
<dbReference type="InParanoid" id="A0A7G1G6H3"/>
<feature type="domain" description="Radical SAM core" evidence="7">
    <location>
        <begin position="67"/>
        <end position="284"/>
    </location>
</feature>
<dbReference type="PANTHER" id="PTHR30352">
    <property type="entry name" value="PYRUVATE FORMATE-LYASE-ACTIVATING ENZYME"/>
    <property type="match status" value="1"/>
</dbReference>
<keyword evidence="4 6" id="KW-0408">Iron</keyword>
<dbReference type="PANTHER" id="PTHR30352:SF5">
    <property type="entry name" value="PYRUVATE FORMATE-LYASE 1-ACTIVATING ENZYME"/>
    <property type="match status" value="1"/>
</dbReference>
<dbReference type="InterPro" id="IPR007197">
    <property type="entry name" value="rSAM"/>
</dbReference>
<dbReference type="InterPro" id="IPR013785">
    <property type="entry name" value="Aldolase_TIM"/>
</dbReference>
<protein>
    <submittedName>
        <fullName evidence="8">AmmeMemoRadiSam system radical SAM enzyme</fullName>
    </submittedName>
</protein>
<dbReference type="GO" id="GO:0003824">
    <property type="term" value="F:catalytic activity"/>
    <property type="evidence" value="ECO:0007669"/>
    <property type="project" value="InterPro"/>
</dbReference>
<dbReference type="SFLD" id="SFLDG01101">
    <property type="entry name" value="Uncharacterised_Radical_SAM_Su"/>
    <property type="match status" value="1"/>
</dbReference>
<evidence type="ECO:0000256" key="3">
    <source>
        <dbReference type="ARBA" id="ARBA00022723"/>
    </source>
</evidence>
<reference evidence="8 9" key="1">
    <citation type="submission" date="2018-06" db="EMBL/GenBank/DDBJ databases">
        <title>Genome sequencing of Oceanotoga sp. sy52.</title>
        <authorList>
            <person name="Mori K."/>
        </authorList>
    </citation>
    <scope>NUCLEOTIDE SEQUENCE [LARGE SCALE GENOMIC DNA]</scope>
    <source>
        <strain evidence="9">sy52</strain>
    </source>
</reference>
<evidence type="ECO:0000256" key="4">
    <source>
        <dbReference type="ARBA" id="ARBA00023004"/>
    </source>
</evidence>
<dbReference type="InterPro" id="IPR016431">
    <property type="entry name" value="Pyrv-formate_lyase-activ_prd"/>
</dbReference>